<organism evidence="1 2">
    <name type="scientific">Oceanibaculum indicum</name>
    <dbReference type="NCBI Taxonomy" id="526216"/>
    <lineage>
        <taxon>Bacteria</taxon>
        <taxon>Pseudomonadati</taxon>
        <taxon>Pseudomonadota</taxon>
        <taxon>Alphaproteobacteria</taxon>
        <taxon>Rhodospirillales</taxon>
        <taxon>Oceanibaculaceae</taxon>
        <taxon>Oceanibaculum</taxon>
    </lineage>
</organism>
<proteinExistence type="predicted"/>
<evidence type="ECO:0000313" key="1">
    <source>
        <dbReference type="EMBL" id="RKQ68477.1"/>
    </source>
</evidence>
<dbReference type="AlphaFoldDB" id="A0A420WBU2"/>
<protein>
    <submittedName>
        <fullName evidence="1">Uncharacterized protein</fullName>
    </submittedName>
</protein>
<sequence length="38" mass="4452">MRFLPKGYKIFDLAFLGLDNYPNHESGNNILFDIRQHG</sequence>
<name>A0A420WBU2_9PROT</name>
<dbReference type="EMBL" id="RBIG01000003">
    <property type="protein sequence ID" value="RKQ68477.1"/>
    <property type="molecule type" value="Genomic_DNA"/>
</dbReference>
<reference evidence="1 2" key="1">
    <citation type="submission" date="2018-10" db="EMBL/GenBank/DDBJ databases">
        <title>Comparative analysis of microorganisms from saline springs in Andes Mountain Range, Colombia.</title>
        <authorList>
            <person name="Rubin E."/>
        </authorList>
    </citation>
    <scope>NUCLEOTIDE SEQUENCE [LARGE SCALE GENOMIC DNA]</scope>
    <source>
        <strain evidence="1 2">USBA 36</strain>
    </source>
</reference>
<accession>A0A420WBU2</accession>
<gene>
    <name evidence="1" type="ORF">BCL74_2957</name>
</gene>
<evidence type="ECO:0000313" key="2">
    <source>
        <dbReference type="Proteomes" id="UP000277424"/>
    </source>
</evidence>
<comment type="caution">
    <text evidence="1">The sequence shown here is derived from an EMBL/GenBank/DDBJ whole genome shotgun (WGS) entry which is preliminary data.</text>
</comment>
<dbReference type="Proteomes" id="UP000277424">
    <property type="component" value="Unassembled WGS sequence"/>
</dbReference>